<evidence type="ECO:0000313" key="1">
    <source>
        <dbReference type="EMBL" id="QHT90269.1"/>
    </source>
</evidence>
<proteinExistence type="predicted"/>
<sequence length="154" mass="18494">MFTSFRNDPARIQKEMEISSYSGRYALDTPGPGLDLPMMDDAQLRMQTWGANRHTNFVNLESDLKGMTRRLNRDHQDTNEYRKYSVESTPIQSFRVQDPYVLESRASHPAWTYRDKEVYRWEQPWLNPQANLEKRFYNNLQTRILEKDYYLEKS</sequence>
<protein>
    <submittedName>
        <fullName evidence="1">Uncharacterized protein</fullName>
    </submittedName>
</protein>
<dbReference type="AlphaFoldDB" id="A0A6C0IC12"/>
<dbReference type="EMBL" id="MN740153">
    <property type="protein sequence ID" value="QHT90269.1"/>
    <property type="molecule type" value="Genomic_DNA"/>
</dbReference>
<reference evidence="1" key="1">
    <citation type="journal article" date="2020" name="Nature">
        <title>Giant virus diversity and host interactions through global metagenomics.</title>
        <authorList>
            <person name="Schulz F."/>
            <person name="Roux S."/>
            <person name="Paez-Espino D."/>
            <person name="Jungbluth S."/>
            <person name="Walsh D.A."/>
            <person name="Denef V.J."/>
            <person name="McMahon K.D."/>
            <person name="Konstantinidis K.T."/>
            <person name="Eloe-Fadrosh E.A."/>
            <person name="Kyrpides N.C."/>
            <person name="Woyke T."/>
        </authorList>
    </citation>
    <scope>NUCLEOTIDE SEQUENCE</scope>
    <source>
        <strain evidence="1">GVMAG-M-3300023184-68</strain>
    </source>
</reference>
<organism evidence="1">
    <name type="scientific">viral metagenome</name>
    <dbReference type="NCBI Taxonomy" id="1070528"/>
    <lineage>
        <taxon>unclassified sequences</taxon>
        <taxon>metagenomes</taxon>
        <taxon>organismal metagenomes</taxon>
    </lineage>
</organism>
<name>A0A6C0IC12_9ZZZZ</name>
<accession>A0A6C0IC12</accession>